<dbReference type="InterPro" id="IPR050194">
    <property type="entry name" value="Glycosyltransferase_grp1"/>
</dbReference>
<gene>
    <name evidence="3" type="ORF">A33Q_3325</name>
</gene>
<dbReference type="eggNOG" id="COG0438">
    <property type="taxonomic scope" value="Bacteria"/>
</dbReference>
<dbReference type="Pfam" id="PF13579">
    <property type="entry name" value="Glyco_trans_4_4"/>
    <property type="match status" value="1"/>
</dbReference>
<dbReference type="InterPro" id="IPR001296">
    <property type="entry name" value="Glyco_trans_1"/>
</dbReference>
<feature type="domain" description="Glycosyl transferase family 1" evidence="1">
    <location>
        <begin position="201"/>
        <end position="354"/>
    </location>
</feature>
<accession>S2DDT8</accession>
<keyword evidence="3" id="KW-0328">Glycosyltransferase</keyword>
<dbReference type="InterPro" id="IPR028098">
    <property type="entry name" value="Glyco_trans_4-like_N"/>
</dbReference>
<evidence type="ECO:0000313" key="4">
    <source>
        <dbReference type="Proteomes" id="UP000006073"/>
    </source>
</evidence>
<comment type="caution">
    <text evidence="3">The sequence shown here is derived from an EMBL/GenBank/DDBJ whole genome shotgun (WGS) entry which is preliminary data.</text>
</comment>
<evidence type="ECO:0000259" key="2">
    <source>
        <dbReference type="Pfam" id="PF13579"/>
    </source>
</evidence>
<dbReference type="SUPFAM" id="SSF53756">
    <property type="entry name" value="UDP-Glycosyltransferase/glycogen phosphorylase"/>
    <property type="match status" value="1"/>
</dbReference>
<proteinExistence type="predicted"/>
<dbReference type="EMBL" id="ALWO02000040">
    <property type="protein sequence ID" value="EOZ95120.1"/>
    <property type="molecule type" value="Genomic_DNA"/>
</dbReference>
<dbReference type="RefSeq" id="WP_009034623.1">
    <property type="nucleotide sequence ID" value="NZ_ALWO02000040.1"/>
</dbReference>
<dbReference type="EC" id="2.4.1.-" evidence="3"/>
<feature type="domain" description="Glycosyltransferase subfamily 4-like N-terminal" evidence="2">
    <location>
        <begin position="25"/>
        <end position="169"/>
    </location>
</feature>
<organism evidence="3 4">
    <name type="scientific">Indibacter alkaliphilus (strain CCUG 57479 / KCTC 22604 / LW1)</name>
    <dbReference type="NCBI Taxonomy" id="1189612"/>
    <lineage>
        <taxon>Bacteria</taxon>
        <taxon>Pseudomonadati</taxon>
        <taxon>Bacteroidota</taxon>
        <taxon>Cytophagia</taxon>
        <taxon>Cytophagales</taxon>
        <taxon>Cyclobacteriaceae</taxon>
    </lineage>
</organism>
<dbReference type="GO" id="GO:0016757">
    <property type="term" value="F:glycosyltransferase activity"/>
    <property type="evidence" value="ECO:0007669"/>
    <property type="project" value="UniProtKB-KW"/>
</dbReference>
<keyword evidence="4" id="KW-1185">Reference proteome</keyword>
<evidence type="ECO:0000313" key="3">
    <source>
        <dbReference type="EMBL" id="EOZ95120.1"/>
    </source>
</evidence>
<dbReference type="Proteomes" id="UP000006073">
    <property type="component" value="Unassembled WGS sequence"/>
</dbReference>
<protein>
    <submittedName>
        <fullName evidence="3">Alpha-1,3-N-acetylgalactosamine transferase PglA</fullName>
        <ecNumber evidence="3">2.4.1.-</ecNumber>
    </submittedName>
</protein>
<dbReference type="PANTHER" id="PTHR45947">
    <property type="entry name" value="SULFOQUINOVOSYL TRANSFERASE SQD2"/>
    <property type="match status" value="1"/>
</dbReference>
<name>S2DDT8_INDAL</name>
<dbReference type="AlphaFoldDB" id="S2DDT8"/>
<dbReference type="OrthoDB" id="9790710at2"/>
<dbReference type="Gene3D" id="3.40.50.2000">
    <property type="entry name" value="Glycogen Phosphorylase B"/>
    <property type="match status" value="2"/>
</dbReference>
<dbReference type="STRING" id="1189612.A33Q_3325"/>
<sequence length="391" mass="44473">MPKLIRITTVPLSLKLLLAGQMKFMMEAGWDVLMVSADGREVNEVTRREGCPHHVIPFTRKITPFHDLYCLWLLYRLFKKEKPDIVHSHTPKAGLLGMIAAKFAGVKTRIHTVAGMPYMVAEKRKKNLLIAMEKLTFRWATEVWPNSFSLKDFMLKEGLLDESKVKVIGHGSSNGVDLDKFSRNSLAENHLIAATIRITPSENDFLILAVGRLVRDKGIEELVEAFLLSKVSQYGKLILLGSFEQKLNPISEEVIRKIQDHPRIVQIEWSDHVAHYFALADVLVHASHREGFPNVLLEAGAMQVPVICSDIIGNVDLITNKQTGLVFPVKNTEVLKDALEFAFVKRDFMQVLADNLYKEVNEKYERNQIHQLILENYIRLGAENLEIQNQS</sequence>
<dbReference type="Pfam" id="PF00534">
    <property type="entry name" value="Glycos_transf_1"/>
    <property type="match status" value="1"/>
</dbReference>
<dbReference type="CDD" id="cd03808">
    <property type="entry name" value="GT4_CapM-like"/>
    <property type="match status" value="1"/>
</dbReference>
<keyword evidence="3" id="KW-0808">Transferase</keyword>
<reference evidence="3 4" key="1">
    <citation type="journal article" date="2013" name="Genome Announc.">
        <title>Draft Genome Sequence of Indibacter alkaliphilus Strain LW1T, Isolated from Lonar Lake, a Haloalkaline Lake in the Buldana District of Maharashtra, India.</title>
        <authorList>
            <person name="Singh A."/>
            <person name="Kumar Jangir P."/>
            <person name="Sharma R."/>
            <person name="Singh A."/>
            <person name="Kumar Pinnaka A."/>
            <person name="Shivaji S."/>
        </authorList>
    </citation>
    <scope>NUCLEOTIDE SEQUENCE [LARGE SCALE GENOMIC DNA]</scope>
    <source>
        <strain evidence="4">CCUG 57479 / KCTC 22604 / LW1</strain>
    </source>
</reference>
<dbReference type="PANTHER" id="PTHR45947:SF3">
    <property type="entry name" value="SULFOQUINOVOSYL TRANSFERASE SQD2"/>
    <property type="match status" value="1"/>
</dbReference>
<evidence type="ECO:0000259" key="1">
    <source>
        <dbReference type="Pfam" id="PF00534"/>
    </source>
</evidence>